<evidence type="ECO:0000259" key="9">
    <source>
        <dbReference type="Pfam" id="PF13231"/>
    </source>
</evidence>
<feature type="transmembrane region" description="Helical" evidence="8">
    <location>
        <begin position="372"/>
        <end position="394"/>
    </location>
</feature>
<evidence type="ECO:0000256" key="3">
    <source>
        <dbReference type="ARBA" id="ARBA00022676"/>
    </source>
</evidence>
<dbReference type="OrthoDB" id="559425at2"/>
<dbReference type="GO" id="GO:0016763">
    <property type="term" value="F:pentosyltransferase activity"/>
    <property type="evidence" value="ECO:0007669"/>
    <property type="project" value="TreeGrafter"/>
</dbReference>
<gene>
    <name evidence="10" type="ORF">EQG66_12730</name>
</gene>
<feature type="transmembrane region" description="Helical" evidence="8">
    <location>
        <begin position="304"/>
        <end position="326"/>
    </location>
</feature>
<evidence type="ECO:0000256" key="1">
    <source>
        <dbReference type="ARBA" id="ARBA00004651"/>
    </source>
</evidence>
<dbReference type="Proteomes" id="UP000290958">
    <property type="component" value="Unassembled WGS sequence"/>
</dbReference>
<comment type="subcellular location">
    <subcellularLocation>
        <location evidence="1">Cell membrane</location>
        <topology evidence="1">Multi-pass membrane protein</topology>
    </subcellularLocation>
</comment>
<evidence type="ECO:0000256" key="4">
    <source>
        <dbReference type="ARBA" id="ARBA00022679"/>
    </source>
</evidence>
<dbReference type="PANTHER" id="PTHR33908:SF11">
    <property type="entry name" value="MEMBRANE PROTEIN"/>
    <property type="match status" value="1"/>
</dbReference>
<dbReference type="GO" id="GO:0009103">
    <property type="term" value="P:lipopolysaccharide biosynthetic process"/>
    <property type="evidence" value="ECO:0007669"/>
    <property type="project" value="UniProtKB-ARBA"/>
</dbReference>
<protein>
    <recommendedName>
        <fullName evidence="9">Glycosyltransferase RgtA/B/C/D-like domain-containing protein</fullName>
    </recommendedName>
</protein>
<dbReference type="GO" id="GO:0005886">
    <property type="term" value="C:plasma membrane"/>
    <property type="evidence" value="ECO:0007669"/>
    <property type="project" value="UniProtKB-SubCell"/>
</dbReference>
<feature type="domain" description="Glycosyltransferase RgtA/B/C/D-like" evidence="9">
    <location>
        <begin position="69"/>
        <end position="199"/>
    </location>
</feature>
<feature type="transmembrane region" description="Helical" evidence="8">
    <location>
        <begin position="138"/>
        <end position="157"/>
    </location>
</feature>
<evidence type="ECO:0000256" key="8">
    <source>
        <dbReference type="SAM" id="Phobius"/>
    </source>
</evidence>
<dbReference type="InterPro" id="IPR050297">
    <property type="entry name" value="LipidA_mod_glycosyltrf_83"/>
</dbReference>
<feature type="transmembrane region" description="Helical" evidence="8">
    <location>
        <begin position="275"/>
        <end position="298"/>
    </location>
</feature>
<name>A0A4Q1KDZ0_9SPHN</name>
<organism evidence="10 11">
    <name type="scientific">Sphingobium fluviale</name>
    <dbReference type="NCBI Taxonomy" id="2506423"/>
    <lineage>
        <taxon>Bacteria</taxon>
        <taxon>Pseudomonadati</taxon>
        <taxon>Pseudomonadota</taxon>
        <taxon>Alphaproteobacteria</taxon>
        <taxon>Sphingomonadales</taxon>
        <taxon>Sphingomonadaceae</taxon>
        <taxon>Sphingobium</taxon>
    </lineage>
</organism>
<keyword evidence="11" id="KW-1185">Reference proteome</keyword>
<evidence type="ECO:0000313" key="11">
    <source>
        <dbReference type="Proteomes" id="UP000290958"/>
    </source>
</evidence>
<sequence>MGRGMDERQTVTGQEWRVLAFVLALALALRLFKADASLWYDEIFTVVNYVRLPTTQLIGVFDSLNNHMLYSLLAQLSVGIMGESPLALRLPAILFGVGSIFVQWRIARRMMGVPGALIVALLLALSYHHVWFSQNARGYTGLLFFCSAATLAFVKGLEQPGWRIWTSYGLLVAAAMYMHMSAGFFFVAHGVVYLWLAGRALMKRDASARPAVLSWGPIFGIGLSIVVTLALYAPVIQQALATINEVSEASAAPGGAALAEWRNPMRAVQEIGRSISSAGALVPIIILGAVLVLVAGVIDLYRRSPVLVAIYVVHVPLAMLLLHFVGVRIWPRYFFVDLGFIFMAIVEGVYVWSRILAPIVRWEGKPVFDAPWIARVGVMLMLLVSVGLLVPNYLHPKQDFTGARDFLRDYAKPGDSIAAIGLAGYAYKHYYAPEFTVVETGAELKKLRERTKGHTWVVIAFPNQTLNARPDVKAELSAHYTDMDTFKGTLGDGEVWTLIDKGAAKP</sequence>
<keyword evidence="6 8" id="KW-1133">Transmembrane helix</keyword>
<dbReference type="Pfam" id="PF13231">
    <property type="entry name" value="PMT_2"/>
    <property type="match status" value="1"/>
</dbReference>
<keyword evidence="4" id="KW-0808">Transferase</keyword>
<keyword evidence="2" id="KW-1003">Cell membrane</keyword>
<evidence type="ECO:0000256" key="5">
    <source>
        <dbReference type="ARBA" id="ARBA00022692"/>
    </source>
</evidence>
<dbReference type="EMBL" id="SBKP01000014">
    <property type="protein sequence ID" value="RXR26567.1"/>
    <property type="molecule type" value="Genomic_DNA"/>
</dbReference>
<feature type="transmembrane region" description="Helical" evidence="8">
    <location>
        <begin position="86"/>
        <end position="104"/>
    </location>
</feature>
<evidence type="ECO:0000313" key="10">
    <source>
        <dbReference type="EMBL" id="RXR26567.1"/>
    </source>
</evidence>
<proteinExistence type="predicted"/>
<comment type="caution">
    <text evidence="10">The sequence shown here is derived from an EMBL/GenBank/DDBJ whole genome shotgun (WGS) entry which is preliminary data.</text>
</comment>
<evidence type="ECO:0000256" key="6">
    <source>
        <dbReference type="ARBA" id="ARBA00022989"/>
    </source>
</evidence>
<evidence type="ECO:0000256" key="2">
    <source>
        <dbReference type="ARBA" id="ARBA00022475"/>
    </source>
</evidence>
<dbReference type="AlphaFoldDB" id="A0A4Q1KDZ0"/>
<reference evidence="11" key="1">
    <citation type="submission" date="2019-01" db="EMBL/GenBank/DDBJ databases">
        <title>Cytophagaceae bacterium strain CAR-16.</title>
        <authorList>
            <person name="Chen W.-M."/>
        </authorList>
    </citation>
    <scope>NUCLEOTIDE SEQUENCE [LARGE SCALE GENOMIC DNA]</scope>
    <source>
        <strain evidence="11">CHR27</strain>
    </source>
</reference>
<feature type="transmembrane region" description="Helical" evidence="8">
    <location>
        <begin position="333"/>
        <end position="352"/>
    </location>
</feature>
<evidence type="ECO:0000256" key="7">
    <source>
        <dbReference type="ARBA" id="ARBA00023136"/>
    </source>
</evidence>
<dbReference type="InterPro" id="IPR038731">
    <property type="entry name" value="RgtA/B/C-like"/>
</dbReference>
<feature type="transmembrane region" description="Helical" evidence="8">
    <location>
        <begin position="169"/>
        <end position="195"/>
    </location>
</feature>
<accession>A0A4Q1KDZ0</accession>
<feature type="transmembrane region" description="Helical" evidence="8">
    <location>
        <begin position="111"/>
        <end position="132"/>
    </location>
</feature>
<keyword evidence="3" id="KW-0328">Glycosyltransferase</keyword>
<dbReference type="PANTHER" id="PTHR33908">
    <property type="entry name" value="MANNOSYLTRANSFERASE YKCB-RELATED"/>
    <property type="match status" value="1"/>
</dbReference>
<keyword evidence="7 8" id="KW-0472">Membrane</keyword>
<keyword evidence="5 8" id="KW-0812">Transmembrane</keyword>
<feature type="transmembrane region" description="Helical" evidence="8">
    <location>
        <begin position="215"/>
        <end position="235"/>
    </location>
</feature>